<dbReference type="Proteomes" id="UP000221165">
    <property type="component" value="Unassembled WGS sequence"/>
</dbReference>
<evidence type="ECO:0000256" key="1">
    <source>
        <dbReference type="SAM" id="MobiDB-lite"/>
    </source>
</evidence>
<keyword evidence="4" id="KW-1185">Reference proteome</keyword>
<dbReference type="OrthoDB" id="348872at2759"/>
<dbReference type="VEuPathDB" id="ToxoDB:CSUI_006174"/>
<reference evidence="3 4" key="1">
    <citation type="journal article" date="2017" name="Int. J. Parasitol.">
        <title>The genome of the protozoan parasite Cystoisospora suis and a reverse vaccinology approach to identify vaccine candidates.</title>
        <authorList>
            <person name="Palmieri N."/>
            <person name="Shrestha A."/>
            <person name="Ruttkowski B."/>
            <person name="Beck T."/>
            <person name="Vogl C."/>
            <person name="Tomley F."/>
            <person name="Blake D.P."/>
            <person name="Joachim A."/>
        </authorList>
    </citation>
    <scope>NUCLEOTIDE SEQUENCE [LARGE SCALE GENOMIC DNA]</scope>
    <source>
        <strain evidence="3 4">Wien I</strain>
    </source>
</reference>
<feature type="transmembrane region" description="Helical" evidence="2">
    <location>
        <begin position="1190"/>
        <end position="1217"/>
    </location>
</feature>
<dbReference type="EMBL" id="MIGC01003079">
    <property type="protein sequence ID" value="PHJ19994.1"/>
    <property type="molecule type" value="Genomic_DNA"/>
</dbReference>
<feature type="region of interest" description="Disordered" evidence="1">
    <location>
        <begin position="544"/>
        <end position="593"/>
    </location>
</feature>
<comment type="caution">
    <text evidence="3">The sequence shown here is derived from an EMBL/GenBank/DDBJ whole genome shotgun (WGS) entry which is preliminary data.</text>
</comment>
<evidence type="ECO:0000313" key="3">
    <source>
        <dbReference type="EMBL" id="PHJ19994.1"/>
    </source>
</evidence>
<dbReference type="RefSeq" id="XP_067921686.1">
    <property type="nucleotide sequence ID" value="XM_068066338.1"/>
</dbReference>
<feature type="compositionally biased region" description="Basic and acidic residues" evidence="1">
    <location>
        <begin position="1"/>
        <end position="15"/>
    </location>
</feature>
<feature type="compositionally biased region" description="Polar residues" evidence="1">
    <location>
        <begin position="565"/>
        <end position="587"/>
    </location>
</feature>
<feature type="region of interest" description="Disordered" evidence="1">
    <location>
        <begin position="374"/>
        <end position="410"/>
    </location>
</feature>
<feature type="region of interest" description="Disordered" evidence="1">
    <location>
        <begin position="1"/>
        <end position="25"/>
    </location>
</feature>
<keyword evidence="2" id="KW-0472">Membrane</keyword>
<accession>A0A2C6KV06</accession>
<proteinExistence type="predicted"/>
<feature type="region of interest" description="Disordered" evidence="1">
    <location>
        <begin position="1121"/>
        <end position="1166"/>
    </location>
</feature>
<dbReference type="AlphaFoldDB" id="A0A2C6KV06"/>
<protein>
    <recommendedName>
        <fullName evidence="5">Transmembrane protein</fullName>
    </recommendedName>
</protein>
<sequence length="1257" mass="135380">MIARYHAEEGARAGERSGMYSRQGPPVGVLAARAEPTASSTATTLGRLNEVPGRWGQEKRFKSATPQLTLALRNFSQGGQGTLVGESVSVATGSRERTDNTFSTASNKRFLAPRGDTVNSLDTRDADFLGRKHGWNGQGKAMQNVSSLGHHDVIDTTALPPHGSSLYAEMTTSPREPTFAAAATRAAQSNFDDRGVRQLGGRQGSDAGIYQPTTEKIDSVETFPTNHPWPTIREEDSETPAVLLKRRQVKRRASGESADCILGPTDLANSHFEDSGVNCVPGPTIAKITASSALALARKLNEESIPTVVALRRGLRQGLHRAACAQALRCAAEIRNVVTHAAGTSAVQIGYQASNNTRFQASLLGQGDSTVGATALPTVTHGTSPKDSAPPDSAPGPAAMPTAESGHAGITRGWGARASAVPEEGAGGLDFAARAASAATSLDRPGPDGVTERRVSSVASPATGAVQPYDRFCDNCIDLPRTVFEAFETGERSSGTQAGSSAEASSLDRAYSAVVQAAVEASVTGKTKRWSEILRERLILNEQAEGTDEYSETSSDISPPGGAHFTSSTPGQQDRQSRDQTISTSTERSPKHERLPLLRIECVRYGNTLHVFVVAPMPSPENTDAQLIFQPAHFEIFQALFQPSEIGDGDSETAPALSRIRLTNRGATAVAAGVAPDTTLTQQIIRRYLEQTPALLDDLRMAYERVANPSGNRLAATDSGKTAREPSRGHRTISLEAFLEPDTENFRARLLRELPASQQERGRELLAVLTRAQLRQLYYVYELSDQSFSVNELLSCLVGMKSELPKPGGVVADSDSHKAAGRAGPSSLCSVHGVALEKASLRRIPIYGTLVFKDSNGQLLTNPQEVLCAHAAVQISHGPSTYEGGELMKKVVFPEHVMAEFTLKTLDGDVVVDESLTPIRLRQFLHLPQTEIPASHRVRSLQPLTKIFGSAAPKMAAEANTACKDLPFLLLLHVRGWDIPHDRAHSASAAAVSHRGNHWHAEVVSEDGFAMEQFLVNSIARSVNADRDRVRLCGMRSNPGIVAFSIETEDYTDPIVSASSFRDVLTNPLTPLRDLFDIDMSLPTVYAPYPEALNGDPAAANHGILWHFFELPETAERALQRNGPDRRVTQQKPARRSHPPTAPDVPQKKSMASQPGGDGLLQTQGESKMSEDFSSSVYPPISYARAIPTWVWVLLSLGLCLLLMVLAVIIVLFGCYLKDRVSVDTSTAGKKSNTSGENTFYGDYASTMYPVKLESFN</sequence>
<organism evidence="3 4">
    <name type="scientific">Cystoisospora suis</name>
    <dbReference type="NCBI Taxonomy" id="483139"/>
    <lineage>
        <taxon>Eukaryota</taxon>
        <taxon>Sar</taxon>
        <taxon>Alveolata</taxon>
        <taxon>Apicomplexa</taxon>
        <taxon>Conoidasida</taxon>
        <taxon>Coccidia</taxon>
        <taxon>Eucoccidiorida</taxon>
        <taxon>Eimeriorina</taxon>
        <taxon>Sarcocystidae</taxon>
        <taxon>Cystoisospora</taxon>
    </lineage>
</organism>
<evidence type="ECO:0008006" key="5">
    <source>
        <dbReference type="Google" id="ProtNLM"/>
    </source>
</evidence>
<gene>
    <name evidence="3" type="ORF">CSUI_006174</name>
</gene>
<evidence type="ECO:0000256" key="2">
    <source>
        <dbReference type="SAM" id="Phobius"/>
    </source>
</evidence>
<feature type="compositionally biased region" description="Low complexity" evidence="1">
    <location>
        <begin position="385"/>
        <end position="401"/>
    </location>
</feature>
<keyword evidence="2" id="KW-1133">Transmembrane helix</keyword>
<keyword evidence="2" id="KW-0812">Transmembrane</keyword>
<dbReference type="GeneID" id="94429549"/>
<evidence type="ECO:0000313" key="4">
    <source>
        <dbReference type="Proteomes" id="UP000221165"/>
    </source>
</evidence>
<name>A0A2C6KV06_9APIC</name>